<evidence type="ECO:0000259" key="11">
    <source>
        <dbReference type="PROSITE" id="PS50113"/>
    </source>
</evidence>
<evidence type="ECO:0000256" key="4">
    <source>
        <dbReference type="ARBA" id="ARBA00022679"/>
    </source>
</evidence>
<dbReference type="PROSITE" id="PS50112">
    <property type="entry name" value="PAS"/>
    <property type="match status" value="2"/>
</dbReference>
<dbReference type="PROSITE" id="PS50113">
    <property type="entry name" value="PAC"/>
    <property type="match status" value="1"/>
</dbReference>
<evidence type="ECO:0000259" key="9">
    <source>
        <dbReference type="PROSITE" id="PS50109"/>
    </source>
</evidence>
<dbReference type="Gene3D" id="1.10.287.130">
    <property type="match status" value="1"/>
</dbReference>
<evidence type="ECO:0000256" key="8">
    <source>
        <dbReference type="ARBA" id="ARBA00023012"/>
    </source>
</evidence>
<dbReference type="InterPro" id="IPR036890">
    <property type="entry name" value="HATPase_C_sf"/>
</dbReference>
<dbReference type="InterPro" id="IPR000700">
    <property type="entry name" value="PAS-assoc_C"/>
</dbReference>
<sequence>MKSSPQDIQKSVYRIIDNSNAIVLYLDTKGLISICNKKLEEITGKDKGQMTGNHWLDILYRDSNRMINQQMFKAVMDASINYKRPNVFEGSIKDSNHNEHFISWNITPIIDDSHELEGILLLGNDVTLLKERGASLKNIDETLKNIFSSIKEYALYAINLDGNITYYGMGSESLFGWQKNEIIFKQVSLLHSYDDAAYKFPFILEQVRSLGHYELETYLIKKNGLSFPVILSVSQFLDAKGKIIGYIFIAKDITERKKLEYQIFQAEKLAAIDQLAAGMAHEINNPLFVISGRLEMILGQKRLSEKLKEDLNIINTQTDRIRKLVDRFLKFNRKTTPKLETLNINEVIDTVLPLLAYHKLPVVKIDIEKYFTPDLGLIKGDLNQLQEVFLNLLINAYQAMSIDGKITIKTSNFMDKFAEIRISDTGCGIAKENLKNIFTPFFSTKEDGTGLGLSICYNIIKSHNGSIDIESEAGKGTTFIIRLPFIYSPSQKSFRAVDYTDFLVEL</sequence>
<dbReference type="InterPro" id="IPR003594">
    <property type="entry name" value="HATPase_dom"/>
</dbReference>
<dbReference type="SMART" id="SM00387">
    <property type="entry name" value="HATPase_c"/>
    <property type="match status" value="1"/>
</dbReference>
<feature type="domain" description="PAS" evidence="10">
    <location>
        <begin position="155"/>
        <end position="194"/>
    </location>
</feature>
<protein>
    <recommendedName>
        <fullName evidence="2">histidine kinase</fullName>
        <ecNumber evidence="2">2.7.13.3</ecNumber>
    </recommendedName>
</protein>
<dbReference type="InterPro" id="IPR004358">
    <property type="entry name" value="Sig_transdc_His_kin-like_C"/>
</dbReference>
<dbReference type="Pfam" id="PF02518">
    <property type="entry name" value="HATPase_c"/>
    <property type="match status" value="1"/>
</dbReference>
<evidence type="ECO:0000259" key="10">
    <source>
        <dbReference type="PROSITE" id="PS50112"/>
    </source>
</evidence>
<dbReference type="SMART" id="SM00091">
    <property type="entry name" value="PAS"/>
    <property type="match status" value="2"/>
</dbReference>
<dbReference type="CDD" id="cd00130">
    <property type="entry name" value="PAS"/>
    <property type="match status" value="2"/>
</dbReference>
<keyword evidence="4" id="KW-0808">Transferase</keyword>
<dbReference type="PROSITE" id="PS50109">
    <property type="entry name" value="HIS_KIN"/>
    <property type="match status" value="1"/>
</dbReference>
<feature type="domain" description="PAC" evidence="11">
    <location>
        <begin position="213"/>
        <end position="265"/>
    </location>
</feature>
<proteinExistence type="predicted"/>
<evidence type="ECO:0000256" key="3">
    <source>
        <dbReference type="ARBA" id="ARBA00022553"/>
    </source>
</evidence>
<dbReference type="PANTHER" id="PTHR43065">
    <property type="entry name" value="SENSOR HISTIDINE KINASE"/>
    <property type="match status" value="1"/>
</dbReference>
<gene>
    <name evidence="12" type="ORF">COX41_00930</name>
</gene>
<reference evidence="12 13" key="1">
    <citation type="submission" date="2017-09" db="EMBL/GenBank/DDBJ databases">
        <title>Depth-based differentiation of microbial function through sediment-hosted aquifers and enrichment of novel symbionts in the deep terrestrial subsurface.</title>
        <authorList>
            <person name="Probst A.J."/>
            <person name="Ladd B."/>
            <person name="Jarett J.K."/>
            <person name="Geller-Mcgrath D.E."/>
            <person name="Sieber C.M."/>
            <person name="Emerson J.B."/>
            <person name="Anantharaman K."/>
            <person name="Thomas B.C."/>
            <person name="Malmstrom R."/>
            <person name="Stieglmeier M."/>
            <person name="Klingl A."/>
            <person name="Woyke T."/>
            <person name="Ryan C.M."/>
            <person name="Banfield J.F."/>
        </authorList>
    </citation>
    <scope>NUCLEOTIDE SEQUENCE [LARGE SCALE GENOMIC DNA]</scope>
    <source>
        <strain evidence="12">CG23_combo_of_CG06-09_8_20_14_all_41_10</strain>
    </source>
</reference>
<evidence type="ECO:0000256" key="7">
    <source>
        <dbReference type="ARBA" id="ARBA00022840"/>
    </source>
</evidence>
<dbReference type="Gene3D" id="3.30.565.10">
    <property type="entry name" value="Histidine kinase-like ATPase, C-terminal domain"/>
    <property type="match status" value="1"/>
</dbReference>
<evidence type="ECO:0000313" key="12">
    <source>
        <dbReference type="EMBL" id="PIP19802.1"/>
    </source>
</evidence>
<evidence type="ECO:0000256" key="5">
    <source>
        <dbReference type="ARBA" id="ARBA00022741"/>
    </source>
</evidence>
<dbReference type="Pfam" id="PF00512">
    <property type="entry name" value="HisKA"/>
    <property type="match status" value="1"/>
</dbReference>
<dbReference type="InterPro" id="IPR035965">
    <property type="entry name" value="PAS-like_dom_sf"/>
</dbReference>
<dbReference type="InterPro" id="IPR003661">
    <property type="entry name" value="HisK_dim/P_dom"/>
</dbReference>
<keyword evidence="5" id="KW-0547">Nucleotide-binding</keyword>
<name>A0A2G9YKY1_9BACT</name>
<evidence type="ECO:0000313" key="13">
    <source>
        <dbReference type="Proteomes" id="UP000231292"/>
    </source>
</evidence>
<dbReference type="SUPFAM" id="SSF55874">
    <property type="entry name" value="ATPase domain of HSP90 chaperone/DNA topoisomerase II/histidine kinase"/>
    <property type="match status" value="1"/>
</dbReference>
<comment type="caution">
    <text evidence="12">The sequence shown here is derived from an EMBL/GenBank/DDBJ whole genome shotgun (WGS) entry which is preliminary data.</text>
</comment>
<dbReference type="EC" id="2.7.13.3" evidence="2"/>
<dbReference type="InterPro" id="IPR005467">
    <property type="entry name" value="His_kinase_dom"/>
</dbReference>
<dbReference type="SUPFAM" id="SSF55785">
    <property type="entry name" value="PYP-like sensor domain (PAS domain)"/>
    <property type="match status" value="2"/>
</dbReference>
<dbReference type="PRINTS" id="PR00344">
    <property type="entry name" value="BCTRLSENSOR"/>
</dbReference>
<dbReference type="CDD" id="cd00082">
    <property type="entry name" value="HisKA"/>
    <property type="match status" value="1"/>
</dbReference>
<evidence type="ECO:0000256" key="6">
    <source>
        <dbReference type="ARBA" id="ARBA00022777"/>
    </source>
</evidence>
<dbReference type="AlphaFoldDB" id="A0A2G9YKY1"/>
<dbReference type="InterPro" id="IPR001610">
    <property type="entry name" value="PAC"/>
</dbReference>
<keyword evidence="7" id="KW-0067">ATP-binding</keyword>
<dbReference type="SUPFAM" id="SSF47384">
    <property type="entry name" value="Homodimeric domain of signal transducing histidine kinase"/>
    <property type="match status" value="1"/>
</dbReference>
<dbReference type="EMBL" id="PCRK01000018">
    <property type="protein sequence ID" value="PIP19802.1"/>
    <property type="molecule type" value="Genomic_DNA"/>
</dbReference>
<evidence type="ECO:0000256" key="1">
    <source>
        <dbReference type="ARBA" id="ARBA00000085"/>
    </source>
</evidence>
<dbReference type="Proteomes" id="UP000231292">
    <property type="component" value="Unassembled WGS sequence"/>
</dbReference>
<dbReference type="NCBIfam" id="TIGR00229">
    <property type="entry name" value="sensory_box"/>
    <property type="match status" value="2"/>
</dbReference>
<accession>A0A2G9YKY1</accession>
<feature type="domain" description="Histidine kinase" evidence="9">
    <location>
        <begin position="278"/>
        <end position="487"/>
    </location>
</feature>
<organism evidence="12 13">
    <name type="scientific">Candidatus Sherwoodlollariibacterium unditelluris</name>
    <dbReference type="NCBI Taxonomy" id="1974757"/>
    <lineage>
        <taxon>Bacteria</taxon>
        <taxon>Pseudomonadati</taxon>
        <taxon>Candidatus Omnitrophota</taxon>
        <taxon>Candidatus Sherwoodlollariibacterium</taxon>
    </lineage>
</organism>
<dbReference type="Pfam" id="PF13426">
    <property type="entry name" value="PAS_9"/>
    <property type="match status" value="2"/>
</dbReference>
<keyword evidence="8" id="KW-0902">Two-component regulatory system</keyword>
<dbReference type="PANTHER" id="PTHR43065:SF46">
    <property type="entry name" value="C4-DICARBOXYLATE TRANSPORT SENSOR PROTEIN DCTB"/>
    <property type="match status" value="1"/>
</dbReference>
<keyword evidence="6" id="KW-0418">Kinase</keyword>
<dbReference type="SMART" id="SM00086">
    <property type="entry name" value="PAC"/>
    <property type="match status" value="1"/>
</dbReference>
<comment type="catalytic activity">
    <reaction evidence="1">
        <text>ATP + protein L-histidine = ADP + protein N-phospho-L-histidine.</text>
        <dbReference type="EC" id="2.7.13.3"/>
    </reaction>
</comment>
<evidence type="ECO:0000256" key="2">
    <source>
        <dbReference type="ARBA" id="ARBA00012438"/>
    </source>
</evidence>
<feature type="domain" description="PAS" evidence="10">
    <location>
        <begin position="8"/>
        <end position="79"/>
    </location>
</feature>
<dbReference type="SMART" id="SM00388">
    <property type="entry name" value="HisKA"/>
    <property type="match status" value="1"/>
</dbReference>
<dbReference type="InterPro" id="IPR000014">
    <property type="entry name" value="PAS"/>
</dbReference>
<keyword evidence="3" id="KW-0597">Phosphoprotein</keyword>
<dbReference type="GO" id="GO:0005524">
    <property type="term" value="F:ATP binding"/>
    <property type="evidence" value="ECO:0007669"/>
    <property type="project" value="UniProtKB-KW"/>
</dbReference>
<dbReference type="GO" id="GO:0000155">
    <property type="term" value="F:phosphorelay sensor kinase activity"/>
    <property type="evidence" value="ECO:0007669"/>
    <property type="project" value="InterPro"/>
</dbReference>
<dbReference type="InterPro" id="IPR036097">
    <property type="entry name" value="HisK_dim/P_sf"/>
</dbReference>
<dbReference type="Gene3D" id="3.30.450.20">
    <property type="entry name" value="PAS domain"/>
    <property type="match status" value="2"/>
</dbReference>